<keyword evidence="2 3" id="KW-0732">Signal</keyword>
<comment type="caution">
    <text evidence="6">The sequence shown here is derived from an EMBL/GenBank/DDBJ whole genome shotgun (WGS) entry which is preliminary data.</text>
</comment>
<dbReference type="GO" id="GO:0015276">
    <property type="term" value="F:ligand-gated monoatomic ion channel activity"/>
    <property type="evidence" value="ECO:0007669"/>
    <property type="project" value="InterPro"/>
</dbReference>
<evidence type="ECO:0000259" key="5">
    <source>
        <dbReference type="SMART" id="SM00079"/>
    </source>
</evidence>
<evidence type="ECO:0000313" key="7">
    <source>
        <dbReference type="Proteomes" id="UP000294980"/>
    </source>
</evidence>
<feature type="chain" id="PRO_5020950246" evidence="3">
    <location>
        <begin position="24"/>
        <end position="269"/>
    </location>
</feature>
<keyword evidence="7" id="KW-1185">Reference proteome</keyword>
<dbReference type="OrthoDB" id="8454826at2"/>
<dbReference type="RefSeq" id="WP_117317309.1">
    <property type="nucleotide sequence ID" value="NZ_QQSW01000008.1"/>
</dbReference>
<dbReference type="SMART" id="SM00079">
    <property type="entry name" value="PBPe"/>
    <property type="match status" value="1"/>
</dbReference>
<evidence type="ECO:0000256" key="3">
    <source>
        <dbReference type="SAM" id="SignalP"/>
    </source>
</evidence>
<accession>A0A4R2L0A6</accession>
<feature type="domain" description="Ionotropic glutamate receptor C-terminal" evidence="5">
    <location>
        <begin position="36"/>
        <end position="257"/>
    </location>
</feature>
<protein>
    <submittedName>
        <fullName evidence="6">Amino acid ABC transporter substrate-binding protein (PAAT family)</fullName>
    </submittedName>
</protein>
<dbReference type="PANTHER" id="PTHR35936:SF17">
    <property type="entry name" value="ARGININE-BINDING EXTRACELLULAR PROTEIN ARTP"/>
    <property type="match status" value="1"/>
</dbReference>
<name>A0A4R2L0A6_9GAMM</name>
<dbReference type="PANTHER" id="PTHR35936">
    <property type="entry name" value="MEMBRANE-BOUND LYTIC MUREIN TRANSGLYCOSYLASE F"/>
    <property type="match status" value="1"/>
</dbReference>
<organism evidence="6 7">
    <name type="scientific">Chromatocurvus halotolerans</name>
    <dbReference type="NCBI Taxonomy" id="1132028"/>
    <lineage>
        <taxon>Bacteria</taxon>
        <taxon>Pseudomonadati</taxon>
        <taxon>Pseudomonadota</taxon>
        <taxon>Gammaproteobacteria</taxon>
        <taxon>Cellvibrionales</taxon>
        <taxon>Halieaceae</taxon>
        <taxon>Chromatocurvus</taxon>
    </lineage>
</organism>
<feature type="domain" description="Solute-binding protein family 3/N-terminal" evidence="4">
    <location>
        <begin position="36"/>
        <end position="258"/>
    </location>
</feature>
<dbReference type="EMBL" id="SLWX01000003">
    <property type="protein sequence ID" value="TCO77106.1"/>
    <property type="molecule type" value="Genomic_DNA"/>
</dbReference>
<evidence type="ECO:0000256" key="2">
    <source>
        <dbReference type="ARBA" id="ARBA00022729"/>
    </source>
</evidence>
<evidence type="ECO:0000259" key="4">
    <source>
        <dbReference type="SMART" id="SM00062"/>
    </source>
</evidence>
<evidence type="ECO:0000313" key="6">
    <source>
        <dbReference type="EMBL" id="TCO77106.1"/>
    </source>
</evidence>
<dbReference type="SUPFAM" id="SSF53850">
    <property type="entry name" value="Periplasmic binding protein-like II"/>
    <property type="match status" value="1"/>
</dbReference>
<dbReference type="GO" id="GO:0016020">
    <property type="term" value="C:membrane"/>
    <property type="evidence" value="ECO:0007669"/>
    <property type="project" value="InterPro"/>
</dbReference>
<dbReference type="InterPro" id="IPR001638">
    <property type="entry name" value="Solute-binding_3/MltF_N"/>
</dbReference>
<comment type="similarity">
    <text evidence="1">Belongs to the bacterial solute-binding protein 3 family.</text>
</comment>
<dbReference type="AlphaFoldDB" id="A0A4R2L0A6"/>
<proteinExistence type="inferred from homology"/>
<dbReference type="Proteomes" id="UP000294980">
    <property type="component" value="Unassembled WGS sequence"/>
</dbReference>
<dbReference type="Gene3D" id="3.40.190.10">
    <property type="entry name" value="Periplasmic binding protein-like II"/>
    <property type="match status" value="2"/>
</dbReference>
<evidence type="ECO:0000256" key="1">
    <source>
        <dbReference type="ARBA" id="ARBA00010333"/>
    </source>
</evidence>
<feature type="signal peptide" evidence="3">
    <location>
        <begin position="1"/>
        <end position="23"/>
    </location>
</feature>
<gene>
    <name evidence="6" type="ORF">EV688_103120</name>
</gene>
<sequence length="269" mass="30010">MLRKVSRWLSVAALALCTVAAQAQMRSLDDIVRDGTIRVGVNPNFPPMSSYGRTNEIEGFDVDVARRIAELLDVKVQLVPTATAQRVAFLTSGRIDIALGALTRTPARARLIDFTAPLHTESMSVLTTDRIDAKSWRDLDSSDITLVNMRGNLSVELLKDKLPKAKVLLVDGNADTVRALAQGRADALVENTDLFMNFTRTYRNVNWRVLDESIYVAYCGIGLAKGNSDLRHFLNIVLYDLHTSGFINERWEHWFGAPMSVPVEAQPYF</sequence>
<dbReference type="Pfam" id="PF00497">
    <property type="entry name" value="SBP_bac_3"/>
    <property type="match status" value="1"/>
</dbReference>
<dbReference type="InterPro" id="IPR001320">
    <property type="entry name" value="Iontro_rcpt_C"/>
</dbReference>
<reference evidence="6 7" key="1">
    <citation type="submission" date="2019-03" db="EMBL/GenBank/DDBJ databases">
        <title>Genomic Encyclopedia of Type Strains, Phase IV (KMG-IV): sequencing the most valuable type-strain genomes for metagenomic binning, comparative biology and taxonomic classification.</title>
        <authorList>
            <person name="Goeker M."/>
        </authorList>
    </citation>
    <scope>NUCLEOTIDE SEQUENCE [LARGE SCALE GENOMIC DNA]</scope>
    <source>
        <strain evidence="6 7">DSM 23344</strain>
    </source>
</reference>
<dbReference type="SMART" id="SM00062">
    <property type="entry name" value="PBPb"/>
    <property type="match status" value="1"/>
</dbReference>